<evidence type="ECO:0000313" key="3">
    <source>
        <dbReference type="Proteomes" id="UP000031516"/>
    </source>
</evidence>
<evidence type="ECO:0000256" key="1">
    <source>
        <dbReference type="SAM" id="MobiDB-lite"/>
    </source>
</evidence>
<protein>
    <submittedName>
        <fullName evidence="2">WGS project CCBQ000000000 data, contig 00009</fullName>
    </submittedName>
</protein>
<sequence length="424" mass="46678">MTNKRIRIHDLLNNEAEEVKQQTSPASSSSVTLGGSIQLNPSNITTPMQTYQSKDRAVGQQVELILANYNTSTYPSDSICNDNSSGRIANTSNSPLSSIPRRYSFNNTDANNNNHKSSTTSLPSTSRLLSNTISGPGPIIPLHLPSTHSQPPQLPNFQLKSELNSGIGGFSPDSSMSRSTTSLPMIGGIQSPGTLQPMMPSLTTPTSSLNHVSKPPHNVQPHRPHPLSATVREHSQHMASIGTAGVTHGKASPDLGSTLMATGDNIQYKINKPQGRPIIQSIIGKFTLYANIQDLILDITRFDRIRLRDVFNESLGPFELIRYSKEDLQLHHHNQNAGANRGAPESPNSAQSNVSLQKNLAINEVQVYDKLRQEFQCQYLKFIRIIRDKKGKLIRLESVIIPNTNEITIDFIKKKYVILVTNPI</sequence>
<reference evidence="2 3" key="1">
    <citation type="submission" date="2014-03" db="EMBL/GenBank/DDBJ databases">
        <title>The genome of Kluyveromyces dobzhanskii.</title>
        <authorList>
            <person name="Nystedt B."/>
            <person name="Astrom S."/>
        </authorList>
    </citation>
    <scope>NUCLEOTIDE SEQUENCE [LARGE SCALE GENOMIC DNA]</scope>
    <source>
        <strain evidence="2 3">CBS 2104</strain>
    </source>
</reference>
<organism evidence="2 3">
    <name type="scientific">Kluyveromyces dobzhanskii CBS 2104</name>
    <dbReference type="NCBI Taxonomy" id="1427455"/>
    <lineage>
        <taxon>Eukaryota</taxon>
        <taxon>Fungi</taxon>
        <taxon>Dikarya</taxon>
        <taxon>Ascomycota</taxon>
        <taxon>Saccharomycotina</taxon>
        <taxon>Saccharomycetes</taxon>
        <taxon>Saccharomycetales</taxon>
        <taxon>Saccharomycetaceae</taxon>
        <taxon>Kluyveromyces</taxon>
    </lineage>
</organism>
<feature type="region of interest" description="Disordered" evidence="1">
    <location>
        <begin position="14"/>
        <end position="42"/>
    </location>
</feature>
<dbReference type="Proteomes" id="UP000031516">
    <property type="component" value="Unassembled WGS sequence"/>
</dbReference>
<dbReference type="OrthoDB" id="4097087at2759"/>
<name>A0A0A8L356_9SACH</name>
<comment type="caution">
    <text evidence="2">The sequence shown here is derived from an EMBL/GenBank/DDBJ whole genome shotgun (WGS) entry which is preliminary data.</text>
</comment>
<proteinExistence type="predicted"/>
<feature type="compositionally biased region" description="Polar residues" evidence="1">
    <location>
        <begin position="21"/>
        <end position="42"/>
    </location>
</feature>
<dbReference type="AlphaFoldDB" id="A0A0A8L356"/>
<gene>
    <name evidence="2" type="ORF">KLDO_g1593</name>
</gene>
<feature type="region of interest" description="Disordered" evidence="1">
    <location>
        <begin position="204"/>
        <end position="223"/>
    </location>
</feature>
<keyword evidence="3" id="KW-1185">Reference proteome</keyword>
<dbReference type="EMBL" id="CCBQ010000022">
    <property type="protein sequence ID" value="CDO93291.1"/>
    <property type="molecule type" value="Genomic_DNA"/>
</dbReference>
<evidence type="ECO:0000313" key="2">
    <source>
        <dbReference type="EMBL" id="CDO93291.1"/>
    </source>
</evidence>
<accession>A0A0A8L356</accession>